<name>A0A2P2Q614_RHIMU</name>
<protein>
    <submittedName>
        <fullName evidence="1">Uncharacterized protein</fullName>
    </submittedName>
</protein>
<dbReference type="EMBL" id="GGEC01081922">
    <property type="protein sequence ID" value="MBX62406.1"/>
    <property type="molecule type" value="Transcribed_RNA"/>
</dbReference>
<proteinExistence type="predicted"/>
<accession>A0A2P2Q614</accession>
<reference evidence="1" key="1">
    <citation type="submission" date="2018-02" db="EMBL/GenBank/DDBJ databases">
        <title>Rhizophora mucronata_Transcriptome.</title>
        <authorList>
            <person name="Meera S.P."/>
            <person name="Sreeshan A."/>
            <person name="Augustine A."/>
        </authorList>
    </citation>
    <scope>NUCLEOTIDE SEQUENCE</scope>
    <source>
        <tissue evidence="1">Leaf</tissue>
    </source>
</reference>
<evidence type="ECO:0000313" key="1">
    <source>
        <dbReference type="EMBL" id="MBX62406.1"/>
    </source>
</evidence>
<dbReference type="AlphaFoldDB" id="A0A2P2Q614"/>
<sequence length="46" mass="5304">MFPLQARINLPVYGDQSVVRLKNLALGYKCQHFLRIIINLQISTAF</sequence>
<organism evidence="1">
    <name type="scientific">Rhizophora mucronata</name>
    <name type="common">Asiatic mangrove</name>
    <dbReference type="NCBI Taxonomy" id="61149"/>
    <lineage>
        <taxon>Eukaryota</taxon>
        <taxon>Viridiplantae</taxon>
        <taxon>Streptophyta</taxon>
        <taxon>Embryophyta</taxon>
        <taxon>Tracheophyta</taxon>
        <taxon>Spermatophyta</taxon>
        <taxon>Magnoliopsida</taxon>
        <taxon>eudicotyledons</taxon>
        <taxon>Gunneridae</taxon>
        <taxon>Pentapetalae</taxon>
        <taxon>rosids</taxon>
        <taxon>fabids</taxon>
        <taxon>Malpighiales</taxon>
        <taxon>Rhizophoraceae</taxon>
        <taxon>Rhizophora</taxon>
    </lineage>
</organism>